<accession>A0A841K7T9</accession>
<keyword evidence="1" id="KW-1133">Transmembrane helix</keyword>
<evidence type="ECO:0000313" key="2">
    <source>
        <dbReference type="EMBL" id="MBB6168898.1"/>
    </source>
</evidence>
<keyword evidence="3" id="KW-1185">Reference proteome</keyword>
<dbReference type="AlphaFoldDB" id="A0A841K7T9"/>
<dbReference type="RefSeq" id="WP_183335212.1">
    <property type="nucleotide sequence ID" value="NZ_BMHX01000005.1"/>
</dbReference>
<keyword evidence="1" id="KW-0812">Transmembrane</keyword>
<comment type="caution">
    <text evidence="2">The sequence shown here is derived from an EMBL/GenBank/DDBJ whole genome shotgun (WGS) entry which is preliminary data.</text>
</comment>
<evidence type="ECO:0000313" key="3">
    <source>
        <dbReference type="Proteomes" id="UP000588017"/>
    </source>
</evidence>
<evidence type="ECO:0000256" key="1">
    <source>
        <dbReference type="SAM" id="Phobius"/>
    </source>
</evidence>
<dbReference type="EMBL" id="JACHEH010000005">
    <property type="protein sequence ID" value="MBB6168898.1"/>
    <property type="molecule type" value="Genomic_DNA"/>
</dbReference>
<proteinExistence type="predicted"/>
<feature type="transmembrane region" description="Helical" evidence="1">
    <location>
        <begin position="12"/>
        <end position="35"/>
    </location>
</feature>
<dbReference type="Proteomes" id="UP000588017">
    <property type="component" value="Unassembled WGS sequence"/>
</dbReference>
<name>A0A841K7T9_9HYPH</name>
<organism evidence="2 3">
    <name type="scientific">Chelatococcus composti</name>
    <dbReference type="NCBI Taxonomy" id="1743235"/>
    <lineage>
        <taxon>Bacteria</taxon>
        <taxon>Pseudomonadati</taxon>
        <taxon>Pseudomonadota</taxon>
        <taxon>Alphaproteobacteria</taxon>
        <taxon>Hyphomicrobiales</taxon>
        <taxon>Chelatococcaceae</taxon>
        <taxon>Chelatococcus</taxon>
    </lineage>
</organism>
<keyword evidence="1" id="KW-0472">Membrane</keyword>
<reference evidence="2 3" key="1">
    <citation type="submission" date="2020-08" db="EMBL/GenBank/DDBJ databases">
        <title>Genomic Encyclopedia of Type Strains, Phase IV (KMG-IV): sequencing the most valuable type-strain genomes for metagenomic binning, comparative biology and taxonomic classification.</title>
        <authorList>
            <person name="Goeker M."/>
        </authorList>
    </citation>
    <scope>NUCLEOTIDE SEQUENCE [LARGE SCALE GENOMIC DNA]</scope>
    <source>
        <strain evidence="2 3">DSM 101465</strain>
    </source>
</reference>
<gene>
    <name evidence="2" type="ORF">HNQ73_002535</name>
</gene>
<protein>
    <submittedName>
        <fullName evidence="2">Uncharacterized protein</fullName>
    </submittedName>
</protein>
<sequence>MGMMTVEQHQGGMMFAGATNWVVAATLAVVVAGLFDLMADRAARSVLATCRQRRNLPASF</sequence>